<organism evidence="3 4">
    <name type="scientific">Candidatus Gallacutalibacter pullicola</name>
    <dbReference type="NCBI Taxonomy" id="2840830"/>
    <lineage>
        <taxon>Bacteria</taxon>
        <taxon>Bacillati</taxon>
        <taxon>Bacillota</taxon>
        <taxon>Clostridia</taxon>
        <taxon>Eubacteriales</taxon>
        <taxon>Candidatus Gallacutalibacter</taxon>
    </lineage>
</organism>
<dbReference type="Pfam" id="PF01757">
    <property type="entry name" value="Acyl_transf_3"/>
    <property type="match status" value="1"/>
</dbReference>
<name>A0A9D1DNN6_9FIRM</name>
<reference evidence="3" key="1">
    <citation type="submission" date="2020-10" db="EMBL/GenBank/DDBJ databases">
        <authorList>
            <person name="Gilroy R."/>
        </authorList>
    </citation>
    <scope>NUCLEOTIDE SEQUENCE</scope>
    <source>
        <strain evidence="3">ChiSjej1B19-7085</strain>
    </source>
</reference>
<keyword evidence="1" id="KW-0812">Transmembrane</keyword>
<feature type="transmembrane region" description="Helical" evidence="1">
    <location>
        <begin position="7"/>
        <end position="26"/>
    </location>
</feature>
<feature type="transmembrane region" description="Helical" evidence="1">
    <location>
        <begin position="238"/>
        <end position="258"/>
    </location>
</feature>
<feature type="transmembrane region" description="Helical" evidence="1">
    <location>
        <begin position="143"/>
        <end position="162"/>
    </location>
</feature>
<sequence>MKKRENWADLCKLTGIFFMVWGHAGVSTEMDIYLHSFHMPIFFFLSGYWFSPGKYGMKEFLKRRAKSLLGPYLFYGAALCVLWNVYSLIAAPDQFVPWEKIAESLFLFNADFLPFAAVQWFLTALFLSEVIFFLLLRLLPKRKWIPAVIALALSLLGWFWPVWGLGRLPLALDCAFTGTAFYALGYLAKCCLKKPLAQFSGTIAALPVSAILLALGVWLAQLNGYTNMRVLLYGNYFLYYLCALCTICGMALFCMWVEKAGLLENPVGNFLLYFGKNTLMVLVMNQAVRQVLENITHLAEWIAPFAPMEILWIRAAEAVLVLLLCGALAAGRDRLRGLRTAIR</sequence>
<dbReference type="PANTHER" id="PTHR37312:SF1">
    <property type="entry name" value="MEMBRANE-BOUND ACYLTRANSFERASE YKRP-RELATED"/>
    <property type="match status" value="1"/>
</dbReference>
<accession>A0A9D1DNN6</accession>
<evidence type="ECO:0000256" key="1">
    <source>
        <dbReference type="SAM" id="Phobius"/>
    </source>
</evidence>
<keyword evidence="3" id="KW-0012">Acyltransferase</keyword>
<feature type="transmembrane region" description="Helical" evidence="1">
    <location>
        <begin position="112"/>
        <end position="136"/>
    </location>
</feature>
<feature type="transmembrane region" description="Helical" evidence="1">
    <location>
        <begin position="311"/>
        <end position="330"/>
    </location>
</feature>
<comment type="caution">
    <text evidence="3">The sequence shown here is derived from an EMBL/GenBank/DDBJ whole genome shotgun (WGS) entry which is preliminary data.</text>
</comment>
<dbReference type="InterPro" id="IPR052734">
    <property type="entry name" value="Nod_factor_acetyltransferase"/>
</dbReference>
<evidence type="ECO:0000313" key="3">
    <source>
        <dbReference type="EMBL" id="HIR56141.1"/>
    </source>
</evidence>
<dbReference type="InterPro" id="IPR002656">
    <property type="entry name" value="Acyl_transf_3_dom"/>
</dbReference>
<dbReference type="EMBL" id="DVHF01000005">
    <property type="protein sequence ID" value="HIR56141.1"/>
    <property type="molecule type" value="Genomic_DNA"/>
</dbReference>
<keyword evidence="1" id="KW-0472">Membrane</keyword>
<feature type="transmembrane region" description="Helical" evidence="1">
    <location>
        <begin position="72"/>
        <end position="92"/>
    </location>
</feature>
<protein>
    <submittedName>
        <fullName evidence="3">Acyltransferase family protein</fullName>
    </submittedName>
</protein>
<evidence type="ECO:0000259" key="2">
    <source>
        <dbReference type="Pfam" id="PF01757"/>
    </source>
</evidence>
<keyword evidence="3" id="KW-0808">Transferase</keyword>
<reference evidence="3" key="2">
    <citation type="journal article" date="2021" name="PeerJ">
        <title>Extensive microbial diversity within the chicken gut microbiome revealed by metagenomics and culture.</title>
        <authorList>
            <person name="Gilroy R."/>
            <person name="Ravi A."/>
            <person name="Getino M."/>
            <person name="Pursley I."/>
            <person name="Horton D.L."/>
            <person name="Alikhan N.F."/>
            <person name="Baker D."/>
            <person name="Gharbi K."/>
            <person name="Hall N."/>
            <person name="Watson M."/>
            <person name="Adriaenssens E.M."/>
            <person name="Foster-Nyarko E."/>
            <person name="Jarju S."/>
            <person name="Secka A."/>
            <person name="Antonio M."/>
            <person name="Oren A."/>
            <person name="Chaudhuri R.R."/>
            <person name="La Ragione R."/>
            <person name="Hildebrand F."/>
            <person name="Pallen M.J."/>
        </authorList>
    </citation>
    <scope>NUCLEOTIDE SEQUENCE</scope>
    <source>
        <strain evidence="3">ChiSjej1B19-7085</strain>
    </source>
</reference>
<feature type="domain" description="Acyltransferase 3" evidence="2">
    <location>
        <begin position="6"/>
        <end position="310"/>
    </location>
</feature>
<dbReference type="Proteomes" id="UP000886785">
    <property type="component" value="Unassembled WGS sequence"/>
</dbReference>
<feature type="transmembrane region" description="Helical" evidence="1">
    <location>
        <begin position="32"/>
        <end position="51"/>
    </location>
</feature>
<dbReference type="AlphaFoldDB" id="A0A9D1DNN6"/>
<gene>
    <name evidence="3" type="ORF">IAA54_00570</name>
</gene>
<dbReference type="GO" id="GO:0016747">
    <property type="term" value="F:acyltransferase activity, transferring groups other than amino-acyl groups"/>
    <property type="evidence" value="ECO:0007669"/>
    <property type="project" value="InterPro"/>
</dbReference>
<feature type="transmembrane region" description="Helical" evidence="1">
    <location>
        <begin position="199"/>
        <end position="218"/>
    </location>
</feature>
<keyword evidence="1" id="KW-1133">Transmembrane helix</keyword>
<proteinExistence type="predicted"/>
<evidence type="ECO:0000313" key="4">
    <source>
        <dbReference type="Proteomes" id="UP000886785"/>
    </source>
</evidence>
<dbReference type="PANTHER" id="PTHR37312">
    <property type="entry name" value="MEMBRANE-BOUND ACYLTRANSFERASE YKRP-RELATED"/>
    <property type="match status" value="1"/>
</dbReference>